<evidence type="ECO:0000256" key="1">
    <source>
        <dbReference type="SAM" id="MobiDB-lite"/>
    </source>
</evidence>
<sequence>MKNAEGKGVIRLGDQTSHGGKVVTASSTLKALGGQVALQGDTTICPKCKGTFPIVPAGSDRKHHGKPVAFEGDKAACGAKLISSI</sequence>
<dbReference type="Gene3D" id="2.60.200.60">
    <property type="match status" value="1"/>
</dbReference>
<protein>
    <submittedName>
        <fullName evidence="2">Zn-binding Pro-Ala-Ala-Arg (PAAR) domain-containing protein, incolved in TypeVI secretion</fullName>
    </submittedName>
</protein>
<feature type="region of interest" description="Disordered" evidence="1">
    <location>
        <begin position="1"/>
        <end position="20"/>
    </location>
</feature>
<dbReference type="AlphaFoldDB" id="A0A1I7M0F5"/>
<dbReference type="EMBL" id="FPBO01000046">
    <property type="protein sequence ID" value="SFV15406.1"/>
    <property type="molecule type" value="Genomic_DNA"/>
</dbReference>
<keyword evidence="3" id="KW-1185">Reference proteome</keyword>
<reference evidence="3" key="1">
    <citation type="submission" date="2016-10" db="EMBL/GenBank/DDBJ databases">
        <authorList>
            <person name="Varghese N."/>
            <person name="Submissions S."/>
        </authorList>
    </citation>
    <scope>NUCLEOTIDE SEQUENCE [LARGE SCALE GENOMIC DNA]</scope>
    <source>
        <strain evidence="3">CGMCC 1.11014</strain>
    </source>
</reference>
<organism evidence="2 3">
    <name type="scientific">Pseudoduganella namucuonensis</name>
    <dbReference type="NCBI Taxonomy" id="1035707"/>
    <lineage>
        <taxon>Bacteria</taxon>
        <taxon>Pseudomonadati</taxon>
        <taxon>Pseudomonadota</taxon>
        <taxon>Betaproteobacteria</taxon>
        <taxon>Burkholderiales</taxon>
        <taxon>Oxalobacteraceae</taxon>
        <taxon>Telluria group</taxon>
        <taxon>Pseudoduganella</taxon>
    </lineage>
</organism>
<dbReference type="STRING" id="1035707.SAMN05216552_10464"/>
<dbReference type="Pfam" id="PF05488">
    <property type="entry name" value="PAAR_motif"/>
    <property type="match status" value="1"/>
</dbReference>
<evidence type="ECO:0000313" key="3">
    <source>
        <dbReference type="Proteomes" id="UP000199391"/>
    </source>
</evidence>
<evidence type="ECO:0000313" key="2">
    <source>
        <dbReference type="EMBL" id="SFV15406.1"/>
    </source>
</evidence>
<dbReference type="RefSeq" id="WP_093560280.1">
    <property type="nucleotide sequence ID" value="NZ_FPBO01000046.1"/>
</dbReference>
<name>A0A1I7M0F5_9BURK</name>
<proteinExistence type="predicted"/>
<dbReference type="CDD" id="cd14744">
    <property type="entry name" value="PAAR_CT_2"/>
    <property type="match status" value="1"/>
</dbReference>
<dbReference type="OrthoDB" id="197187at2"/>
<gene>
    <name evidence="2" type="ORF">SAMN05216552_10464</name>
</gene>
<dbReference type="Proteomes" id="UP000199391">
    <property type="component" value="Unassembled WGS sequence"/>
</dbReference>
<dbReference type="InterPro" id="IPR008727">
    <property type="entry name" value="PAAR_motif"/>
</dbReference>
<accession>A0A1I7M0F5</accession>